<keyword evidence="2 4" id="KW-0238">DNA-binding</keyword>
<organism evidence="6 7">
    <name type="scientific">Nocardia jiangsuensis</name>
    <dbReference type="NCBI Taxonomy" id="1691563"/>
    <lineage>
        <taxon>Bacteria</taxon>
        <taxon>Bacillati</taxon>
        <taxon>Actinomycetota</taxon>
        <taxon>Actinomycetes</taxon>
        <taxon>Mycobacteriales</taxon>
        <taxon>Nocardiaceae</taxon>
        <taxon>Nocardia</taxon>
    </lineage>
</organism>
<keyword evidence="1" id="KW-0805">Transcription regulation</keyword>
<evidence type="ECO:0000313" key="7">
    <source>
        <dbReference type="Proteomes" id="UP001595696"/>
    </source>
</evidence>
<feature type="domain" description="HTH tetR-type" evidence="5">
    <location>
        <begin position="10"/>
        <end position="70"/>
    </location>
</feature>
<sequence length="197" mass="21437">MNRPRAYHHGDLRAELLERAEATLRTSGVDSLTLRQLARETGVSHAAPNRHFRDKQALLDALALVGFERLAALYADAAIDGTFPERVFATARIHFRFAVDNPALLTLMFSRKNSADVGTELAAAMQQTFASAITLMAEGQSSGEVVPGDPVRLSMLLAAAVHGLADFVVSGFLTEDVAEELLRETITNFILGFRLQS</sequence>
<keyword evidence="3" id="KW-0804">Transcription</keyword>
<protein>
    <submittedName>
        <fullName evidence="6">TetR/AcrR family transcriptional regulator</fullName>
    </submittedName>
</protein>
<dbReference type="Pfam" id="PF13305">
    <property type="entry name" value="TetR_C_33"/>
    <property type="match status" value="1"/>
</dbReference>
<proteinExistence type="predicted"/>
<dbReference type="SUPFAM" id="SSF46689">
    <property type="entry name" value="Homeodomain-like"/>
    <property type="match status" value="1"/>
</dbReference>
<dbReference type="PROSITE" id="PS50977">
    <property type="entry name" value="HTH_TETR_2"/>
    <property type="match status" value="1"/>
</dbReference>
<dbReference type="InterPro" id="IPR001647">
    <property type="entry name" value="HTH_TetR"/>
</dbReference>
<comment type="caution">
    <text evidence="6">The sequence shown here is derived from an EMBL/GenBank/DDBJ whole genome shotgun (WGS) entry which is preliminary data.</text>
</comment>
<reference evidence="7" key="1">
    <citation type="journal article" date="2019" name="Int. J. Syst. Evol. Microbiol.">
        <title>The Global Catalogue of Microorganisms (GCM) 10K type strain sequencing project: providing services to taxonomists for standard genome sequencing and annotation.</title>
        <authorList>
            <consortium name="The Broad Institute Genomics Platform"/>
            <consortium name="The Broad Institute Genome Sequencing Center for Infectious Disease"/>
            <person name="Wu L."/>
            <person name="Ma J."/>
        </authorList>
    </citation>
    <scope>NUCLEOTIDE SEQUENCE [LARGE SCALE GENOMIC DNA]</scope>
    <source>
        <strain evidence="7">CGMCC 4.7330</strain>
    </source>
</reference>
<dbReference type="PANTHER" id="PTHR30055">
    <property type="entry name" value="HTH-TYPE TRANSCRIPTIONAL REGULATOR RUTR"/>
    <property type="match status" value="1"/>
</dbReference>
<dbReference type="InterPro" id="IPR050109">
    <property type="entry name" value="HTH-type_TetR-like_transc_reg"/>
</dbReference>
<dbReference type="RefSeq" id="WP_378611231.1">
    <property type="nucleotide sequence ID" value="NZ_JBHSAX010000005.1"/>
</dbReference>
<name>A0ABV8DNF9_9NOCA</name>
<evidence type="ECO:0000259" key="5">
    <source>
        <dbReference type="PROSITE" id="PS50977"/>
    </source>
</evidence>
<keyword evidence="7" id="KW-1185">Reference proteome</keyword>
<dbReference type="Pfam" id="PF00440">
    <property type="entry name" value="TetR_N"/>
    <property type="match status" value="1"/>
</dbReference>
<evidence type="ECO:0000256" key="2">
    <source>
        <dbReference type="ARBA" id="ARBA00023125"/>
    </source>
</evidence>
<evidence type="ECO:0000256" key="3">
    <source>
        <dbReference type="ARBA" id="ARBA00023163"/>
    </source>
</evidence>
<accession>A0ABV8DNF9</accession>
<dbReference type="EMBL" id="JBHSAX010000005">
    <property type="protein sequence ID" value="MFC3961478.1"/>
    <property type="molecule type" value="Genomic_DNA"/>
</dbReference>
<feature type="DNA-binding region" description="H-T-H motif" evidence="4">
    <location>
        <begin position="33"/>
        <end position="52"/>
    </location>
</feature>
<gene>
    <name evidence="6" type="ORF">ACFO0B_05680</name>
</gene>
<evidence type="ECO:0000256" key="4">
    <source>
        <dbReference type="PROSITE-ProRule" id="PRU00335"/>
    </source>
</evidence>
<dbReference type="SUPFAM" id="SSF48498">
    <property type="entry name" value="Tetracyclin repressor-like, C-terminal domain"/>
    <property type="match status" value="1"/>
</dbReference>
<evidence type="ECO:0000313" key="6">
    <source>
        <dbReference type="EMBL" id="MFC3961478.1"/>
    </source>
</evidence>
<dbReference type="Proteomes" id="UP001595696">
    <property type="component" value="Unassembled WGS sequence"/>
</dbReference>
<dbReference type="InterPro" id="IPR036271">
    <property type="entry name" value="Tet_transcr_reg_TetR-rel_C_sf"/>
</dbReference>
<dbReference type="Gene3D" id="1.10.357.10">
    <property type="entry name" value="Tetracycline Repressor, domain 2"/>
    <property type="match status" value="1"/>
</dbReference>
<dbReference type="InterPro" id="IPR025996">
    <property type="entry name" value="MT1864/Rv1816-like_C"/>
</dbReference>
<evidence type="ECO:0000256" key="1">
    <source>
        <dbReference type="ARBA" id="ARBA00023015"/>
    </source>
</evidence>
<dbReference type="PANTHER" id="PTHR30055:SF220">
    <property type="entry name" value="TETR-FAMILY REGULATORY PROTEIN"/>
    <property type="match status" value="1"/>
</dbReference>
<dbReference type="InterPro" id="IPR009057">
    <property type="entry name" value="Homeodomain-like_sf"/>
</dbReference>